<accession>A0A2W5PJM7</accession>
<name>A0A2W5PJM7_VARPD</name>
<gene>
    <name evidence="4" type="ORF">DI563_26735</name>
</gene>
<dbReference type="SUPFAM" id="SSF103088">
    <property type="entry name" value="OmpA-like"/>
    <property type="match status" value="1"/>
</dbReference>
<proteinExistence type="predicted"/>
<sequence>ITGHSDNQPIRSLRYPSNWHLSTARADAVKTALTSLVDPARMKAEGKADAEPVAANDTPANRARNRRVDIVLLTEPERIASSQPSTPPAAATPGAPR</sequence>
<keyword evidence="1" id="KW-0472">Membrane</keyword>
<evidence type="ECO:0000259" key="3">
    <source>
        <dbReference type="PROSITE" id="PS51123"/>
    </source>
</evidence>
<feature type="compositionally biased region" description="Low complexity" evidence="2">
    <location>
        <begin position="80"/>
        <end position="97"/>
    </location>
</feature>
<feature type="non-terminal residue" evidence="4">
    <location>
        <position position="1"/>
    </location>
</feature>
<evidence type="ECO:0000256" key="2">
    <source>
        <dbReference type="SAM" id="MobiDB-lite"/>
    </source>
</evidence>
<comment type="caution">
    <text evidence="4">The sequence shown here is derived from an EMBL/GenBank/DDBJ whole genome shotgun (WGS) entry which is preliminary data.</text>
</comment>
<evidence type="ECO:0000256" key="1">
    <source>
        <dbReference type="PROSITE-ProRule" id="PRU00473"/>
    </source>
</evidence>
<evidence type="ECO:0000313" key="4">
    <source>
        <dbReference type="EMBL" id="PZQ64399.1"/>
    </source>
</evidence>
<dbReference type="InterPro" id="IPR036737">
    <property type="entry name" value="OmpA-like_sf"/>
</dbReference>
<feature type="region of interest" description="Disordered" evidence="2">
    <location>
        <begin position="43"/>
        <end position="97"/>
    </location>
</feature>
<dbReference type="PANTHER" id="PTHR30329:SF19">
    <property type="entry name" value="OUTER MEMBRANE PROTEIN, OMPA FAMILY"/>
    <property type="match status" value="1"/>
</dbReference>
<dbReference type="CDD" id="cd07185">
    <property type="entry name" value="OmpA_C-like"/>
    <property type="match status" value="1"/>
</dbReference>
<dbReference type="PROSITE" id="PS51123">
    <property type="entry name" value="OMPA_2"/>
    <property type="match status" value="1"/>
</dbReference>
<organism evidence="4 5">
    <name type="scientific">Variovorax paradoxus</name>
    <dbReference type="NCBI Taxonomy" id="34073"/>
    <lineage>
        <taxon>Bacteria</taxon>
        <taxon>Pseudomonadati</taxon>
        <taxon>Pseudomonadota</taxon>
        <taxon>Betaproteobacteria</taxon>
        <taxon>Burkholderiales</taxon>
        <taxon>Comamonadaceae</taxon>
        <taxon>Variovorax</taxon>
    </lineage>
</organism>
<protein>
    <submittedName>
        <fullName evidence="4">Type VI secretion system protein TssL</fullName>
    </submittedName>
</protein>
<dbReference type="GO" id="GO:0016020">
    <property type="term" value="C:membrane"/>
    <property type="evidence" value="ECO:0007669"/>
    <property type="project" value="UniProtKB-UniRule"/>
</dbReference>
<dbReference type="InterPro" id="IPR050330">
    <property type="entry name" value="Bact_OuterMem_StrucFunc"/>
</dbReference>
<feature type="domain" description="OmpA-like" evidence="3">
    <location>
        <begin position="1"/>
        <end position="76"/>
    </location>
</feature>
<dbReference type="Gene3D" id="3.30.1330.60">
    <property type="entry name" value="OmpA-like domain"/>
    <property type="match status" value="1"/>
</dbReference>
<dbReference type="InterPro" id="IPR006665">
    <property type="entry name" value="OmpA-like"/>
</dbReference>
<dbReference type="EMBL" id="QFPP01000548">
    <property type="protein sequence ID" value="PZQ64399.1"/>
    <property type="molecule type" value="Genomic_DNA"/>
</dbReference>
<dbReference type="AlphaFoldDB" id="A0A2W5PJM7"/>
<dbReference type="PANTHER" id="PTHR30329">
    <property type="entry name" value="STATOR ELEMENT OF FLAGELLAR MOTOR COMPLEX"/>
    <property type="match status" value="1"/>
</dbReference>
<evidence type="ECO:0000313" key="5">
    <source>
        <dbReference type="Proteomes" id="UP000249135"/>
    </source>
</evidence>
<dbReference type="Pfam" id="PF00691">
    <property type="entry name" value="OmpA"/>
    <property type="match status" value="1"/>
</dbReference>
<dbReference type="Proteomes" id="UP000249135">
    <property type="component" value="Unassembled WGS sequence"/>
</dbReference>
<reference evidence="4 5" key="1">
    <citation type="submission" date="2017-08" db="EMBL/GenBank/DDBJ databases">
        <title>Infants hospitalized years apart are colonized by the same room-sourced microbial strains.</title>
        <authorList>
            <person name="Brooks B."/>
            <person name="Olm M.R."/>
            <person name="Firek B.A."/>
            <person name="Baker R."/>
            <person name="Thomas B.C."/>
            <person name="Morowitz M.J."/>
            <person name="Banfield J.F."/>
        </authorList>
    </citation>
    <scope>NUCLEOTIDE SEQUENCE [LARGE SCALE GENOMIC DNA]</scope>
    <source>
        <strain evidence="4">S2_005_003_R2_41</strain>
    </source>
</reference>